<evidence type="ECO:0000256" key="2">
    <source>
        <dbReference type="ARBA" id="ARBA00022679"/>
    </source>
</evidence>
<evidence type="ECO:0000256" key="1">
    <source>
        <dbReference type="ARBA" id="ARBA00004305"/>
    </source>
</evidence>
<evidence type="ECO:0000256" key="3">
    <source>
        <dbReference type="ARBA" id="ARBA00022741"/>
    </source>
</evidence>
<feature type="binding site" evidence="7">
    <location>
        <position position="260"/>
    </location>
    <ligand>
        <name>GTP</name>
        <dbReference type="ChEBI" id="CHEBI:37565"/>
    </ligand>
</feature>
<keyword evidence="3 7" id="KW-0547">Nucleotide-binding</keyword>
<feature type="binding site" evidence="7">
    <location>
        <position position="152"/>
    </location>
    <ligand>
        <name>AMP</name>
        <dbReference type="ChEBI" id="CHEBI:456215"/>
    </ligand>
</feature>
<feature type="binding site" evidence="7">
    <location>
        <position position="220"/>
    </location>
    <ligand>
        <name>AMP</name>
        <dbReference type="ChEBI" id="CHEBI:456215"/>
    </ligand>
</feature>
<feature type="binding site" evidence="7">
    <location>
        <position position="187"/>
    </location>
    <ligand>
        <name>GTP</name>
        <dbReference type="ChEBI" id="CHEBI:37565"/>
    </ligand>
</feature>
<dbReference type="CDD" id="cd01428">
    <property type="entry name" value="ADK"/>
    <property type="match status" value="1"/>
</dbReference>
<comment type="subunit">
    <text evidence="7">Monomer.</text>
</comment>
<comment type="subcellular location">
    <subcellularLocation>
        <location evidence="1 7">Mitochondrion matrix</location>
    </subcellularLocation>
</comment>
<feature type="domain" description="Adenylate kinase active site lid" evidence="8">
    <location>
        <begin position="187"/>
        <end position="222"/>
    </location>
</feature>
<keyword evidence="2 7" id="KW-0808">Transferase</keyword>
<dbReference type="GO" id="GO:0046039">
    <property type="term" value="P:GTP metabolic process"/>
    <property type="evidence" value="ECO:0007669"/>
    <property type="project" value="UniProtKB-UniRule"/>
</dbReference>
<dbReference type="Proteomes" id="UP000274922">
    <property type="component" value="Unassembled WGS sequence"/>
</dbReference>
<dbReference type="HAMAP" id="MF_03169">
    <property type="entry name" value="Adenylate_kinase_AK3"/>
    <property type="match status" value="1"/>
</dbReference>
<evidence type="ECO:0000313" key="9">
    <source>
        <dbReference type="EMBL" id="RKO99258.1"/>
    </source>
</evidence>
<dbReference type="SUPFAM" id="SSF52540">
    <property type="entry name" value="P-loop containing nucleoside triphosphate hydrolases"/>
    <property type="match status" value="1"/>
</dbReference>
<feature type="binding site" evidence="7">
    <location>
        <begin position="118"/>
        <end position="120"/>
    </location>
    <ligand>
        <name>AMP</name>
        <dbReference type="ChEBI" id="CHEBI:456215"/>
    </ligand>
</feature>
<evidence type="ECO:0000256" key="4">
    <source>
        <dbReference type="ARBA" id="ARBA00022777"/>
    </source>
</evidence>
<feature type="binding site" evidence="7">
    <location>
        <position position="97"/>
    </location>
    <ligand>
        <name>AMP</name>
        <dbReference type="ChEBI" id="CHEBI:456215"/>
    </ligand>
</feature>
<proteinExistence type="inferred from homology"/>
<dbReference type="GO" id="GO:0005759">
    <property type="term" value="C:mitochondrial matrix"/>
    <property type="evidence" value="ECO:0007669"/>
    <property type="project" value="UniProtKB-SubCell"/>
</dbReference>
<dbReference type="EC" id="2.7.4.10" evidence="7"/>
<feature type="binding site" evidence="7">
    <location>
        <begin position="145"/>
        <end position="148"/>
    </location>
    <ligand>
        <name>AMP</name>
        <dbReference type="ChEBI" id="CHEBI:456215"/>
    </ligand>
</feature>
<feature type="binding site" evidence="7">
    <location>
        <position position="231"/>
    </location>
    <ligand>
        <name>AMP</name>
        <dbReference type="ChEBI" id="CHEBI:456215"/>
    </ligand>
</feature>
<reference evidence="10" key="1">
    <citation type="journal article" date="2018" name="Nat. Microbiol.">
        <title>Leveraging single-cell genomics to expand the fungal tree of life.</title>
        <authorList>
            <person name="Ahrendt S.R."/>
            <person name="Quandt C.A."/>
            <person name="Ciobanu D."/>
            <person name="Clum A."/>
            <person name="Salamov A."/>
            <person name="Andreopoulos B."/>
            <person name="Cheng J.F."/>
            <person name="Woyke T."/>
            <person name="Pelin A."/>
            <person name="Henrissat B."/>
            <person name="Reynolds N.K."/>
            <person name="Benny G.L."/>
            <person name="Smith M.E."/>
            <person name="James T.Y."/>
            <person name="Grigoriev I.V."/>
        </authorList>
    </citation>
    <scope>NUCLEOTIDE SEQUENCE [LARGE SCALE GENOMIC DNA]</scope>
    <source>
        <strain evidence="10">ATCC 52028</strain>
    </source>
</reference>
<dbReference type="GO" id="GO:0004017">
    <property type="term" value="F:AMP kinase activity"/>
    <property type="evidence" value="ECO:0007669"/>
    <property type="project" value="InterPro"/>
</dbReference>
<dbReference type="HAMAP" id="MF_00235">
    <property type="entry name" value="Adenylate_kinase_Adk"/>
    <property type="match status" value="1"/>
</dbReference>
<dbReference type="GO" id="GO:0046041">
    <property type="term" value="P:ITP metabolic process"/>
    <property type="evidence" value="ECO:0007669"/>
    <property type="project" value="UniProtKB-UniRule"/>
</dbReference>
<dbReference type="GO" id="GO:0046899">
    <property type="term" value="F:nucleoside triphosphate adenylate kinase activity"/>
    <property type="evidence" value="ECO:0007669"/>
    <property type="project" value="UniProtKB-UniRule"/>
</dbReference>
<dbReference type="AlphaFoldDB" id="A0A4P9X2C3"/>
<keyword evidence="5 7" id="KW-0496">Mitochondrion</keyword>
<dbReference type="GO" id="GO:0006172">
    <property type="term" value="P:ADP biosynthetic process"/>
    <property type="evidence" value="ECO:0007669"/>
    <property type="project" value="UniProtKB-UniRule"/>
</dbReference>
<sequence length="296" mass="31636">MSTAARAAPGFRVSADTNSAISPSRLRGFGTSSCFSTVRLAPGDPVGTAIGAASSTAGGIGLRMLIEGPPGAGKGTLSKRAAAAFNLVTIASGDLLRQEIEARTPVGHDVAALMAAGALVPDTVVADLILARLADMADAHWMLDGFPRTVAQSRMLDAYLAQIRQPLDLVINLVVPESIILARIMDRWIHPASGRTYNLNFNPPARPGVDDVTGEPLVKRPDDNVDAFRQRLEVYHRHAEPLLEHYRERGVLRTIRGNTSAELFPKLLMLLEEARVQRGIPDTLSAMPVVEAAVQG</sequence>
<comment type="function">
    <text evidence="7">Involved in maintaining the homeostasis of cellular nucleotides by catalyzing the interconversion of nucleoside phosphates. Has GTP:AMP phosphotransferase and ITP:AMP phosphotransferase activities.</text>
</comment>
<comment type="similarity">
    <text evidence="7">Belongs to the adenylate kinase family. AK3 subfamily.</text>
</comment>
<dbReference type="EMBL" id="ML014303">
    <property type="protein sequence ID" value="RKO99258.1"/>
    <property type="molecule type" value="Genomic_DNA"/>
</dbReference>
<name>A0A4P9X2C3_9FUNG</name>
<dbReference type="PRINTS" id="PR00094">
    <property type="entry name" value="ADENYLTKNASE"/>
</dbReference>
<dbReference type="PROSITE" id="PS00113">
    <property type="entry name" value="ADENYLATE_KINASE"/>
    <property type="match status" value="1"/>
</dbReference>
<dbReference type="FunFam" id="3.40.50.300:FF:000106">
    <property type="entry name" value="Adenylate kinase mitochondrial"/>
    <property type="match status" value="1"/>
</dbReference>
<comment type="domain">
    <text evidence="7">Consists of three domains, a large central CORE domain and two small peripheral domains, NMPbind and LID, which undergo movements during catalysis. The LID domain closes over the site of phosphoryl transfer upon GTP binding. Assembling and dissambling the active center during each catalytic cycle provides an effective means to prevent GTP hydrolysis.</text>
</comment>
<evidence type="ECO:0000313" key="10">
    <source>
        <dbReference type="Proteomes" id="UP000274922"/>
    </source>
</evidence>
<dbReference type="GO" id="GO:0005524">
    <property type="term" value="F:ATP binding"/>
    <property type="evidence" value="ECO:0007669"/>
    <property type="project" value="InterPro"/>
</dbReference>
<dbReference type="STRING" id="1555241.A0A4P9X2C3"/>
<keyword evidence="10" id="KW-1185">Reference proteome</keyword>
<protein>
    <recommendedName>
        <fullName evidence="7">GTP:AMP phosphotransferase, mitochondrial</fullName>
        <ecNumber evidence="7">2.7.4.10</ecNumber>
    </recommendedName>
    <alternativeName>
        <fullName evidence="7">Adenylate kinase 3</fullName>
        <shortName evidence="7">AK 3</shortName>
    </alternativeName>
</protein>
<dbReference type="NCBIfam" id="TIGR01351">
    <property type="entry name" value="adk"/>
    <property type="match status" value="1"/>
</dbReference>
<feature type="binding site" evidence="7">
    <location>
        <begin position="71"/>
        <end position="76"/>
    </location>
    <ligand>
        <name>GTP</name>
        <dbReference type="ChEBI" id="CHEBI:37565"/>
    </ligand>
</feature>
<accession>A0A4P9X2C3</accession>
<comment type="catalytic activity">
    <reaction evidence="7">
        <text>a ribonucleoside 5'-triphosphate + AMP = a ribonucleoside 5'-diphosphate + ADP</text>
        <dbReference type="Rhea" id="RHEA:13749"/>
        <dbReference type="ChEBI" id="CHEBI:57930"/>
        <dbReference type="ChEBI" id="CHEBI:61557"/>
        <dbReference type="ChEBI" id="CHEBI:456215"/>
        <dbReference type="ChEBI" id="CHEBI:456216"/>
        <dbReference type="EC" id="2.7.4.10"/>
    </reaction>
</comment>
<dbReference type="GO" id="GO:0005525">
    <property type="term" value="F:GTP binding"/>
    <property type="evidence" value="ECO:0007669"/>
    <property type="project" value="UniProtKB-KW"/>
</dbReference>
<organism evidence="9 10">
    <name type="scientific">Caulochytrium protostelioides</name>
    <dbReference type="NCBI Taxonomy" id="1555241"/>
    <lineage>
        <taxon>Eukaryota</taxon>
        <taxon>Fungi</taxon>
        <taxon>Fungi incertae sedis</taxon>
        <taxon>Chytridiomycota</taxon>
        <taxon>Chytridiomycota incertae sedis</taxon>
        <taxon>Chytridiomycetes</taxon>
        <taxon>Caulochytriales</taxon>
        <taxon>Caulochytriaceae</taxon>
        <taxon>Caulochytrium</taxon>
    </lineage>
</organism>
<comment type="caution">
    <text evidence="7">Lacks conserved residue(s) required for the propagation of feature annotation.</text>
</comment>
<dbReference type="InterPro" id="IPR000850">
    <property type="entry name" value="Adenylat/UMP-CMP_kin"/>
</dbReference>
<dbReference type="Pfam" id="PF00406">
    <property type="entry name" value="ADK"/>
    <property type="match status" value="1"/>
</dbReference>
<dbReference type="OrthoDB" id="439792at2759"/>
<feature type="region of interest" description="NMPbind" evidence="7">
    <location>
        <begin position="91"/>
        <end position="120"/>
    </location>
</feature>
<evidence type="ECO:0000256" key="5">
    <source>
        <dbReference type="ARBA" id="ARBA00023128"/>
    </source>
</evidence>
<evidence type="ECO:0000256" key="7">
    <source>
        <dbReference type="HAMAP-Rule" id="MF_03169"/>
    </source>
</evidence>
<dbReference type="InterPro" id="IPR033690">
    <property type="entry name" value="Adenylat_kinase_CS"/>
</dbReference>
<dbReference type="Pfam" id="PF05191">
    <property type="entry name" value="ADK_lid"/>
    <property type="match status" value="1"/>
</dbReference>
<evidence type="ECO:0000259" key="8">
    <source>
        <dbReference type="Pfam" id="PF05191"/>
    </source>
</evidence>
<dbReference type="InterPro" id="IPR007862">
    <property type="entry name" value="Adenylate_kinase_lid-dom"/>
</dbReference>
<feature type="region of interest" description="LID" evidence="7">
    <location>
        <begin position="186"/>
        <end position="223"/>
    </location>
</feature>
<dbReference type="PANTHER" id="PTHR23359">
    <property type="entry name" value="NUCLEOTIDE KINASE"/>
    <property type="match status" value="1"/>
</dbReference>
<feature type="binding site" evidence="7">
    <location>
        <position position="92"/>
    </location>
    <ligand>
        <name>AMP</name>
        <dbReference type="ChEBI" id="CHEBI:456215"/>
    </ligand>
</feature>
<evidence type="ECO:0000256" key="6">
    <source>
        <dbReference type="ARBA" id="ARBA00023134"/>
    </source>
</evidence>
<keyword evidence="6 7" id="KW-0342">GTP-binding</keyword>
<keyword evidence="4 7" id="KW-0418">Kinase</keyword>
<gene>
    <name evidence="7" type="primary">ADK2</name>
    <name evidence="9" type="ORF">CXG81DRAFT_14767</name>
</gene>
<dbReference type="Gene3D" id="3.40.50.300">
    <property type="entry name" value="P-loop containing nucleotide triphosphate hydrolases"/>
    <property type="match status" value="1"/>
</dbReference>
<dbReference type="GO" id="GO:0046033">
    <property type="term" value="P:AMP metabolic process"/>
    <property type="evidence" value="ECO:0007669"/>
    <property type="project" value="UniProtKB-UniRule"/>
</dbReference>
<dbReference type="InterPro" id="IPR006259">
    <property type="entry name" value="Adenyl_kin_sub"/>
</dbReference>
<dbReference type="InterPro" id="IPR028586">
    <property type="entry name" value="AK3/Ak4_mitochondrial"/>
</dbReference>
<dbReference type="InterPro" id="IPR027417">
    <property type="entry name" value="P-loop_NTPase"/>
</dbReference>